<evidence type="ECO:0000313" key="2">
    <source>
        <dbReference type="Proteomes" id="UP000308886"/>
    </source>
</evidence>
<keyword evidence="2" id="KW-1185">Reference proteome</keyword>
<accession>A0AC61QLK8</accession>
<proteinExistence type="predicted"/>
<comment type="caution">
    <text evidence="1">The sequence shown here is derived from an EMBL/GenBank/DDBJ whole genome shotgun (WGS) entry which is preliminary data.</text>
</comment>
<dbReference type="EMBL" id="SRZC01000037">
    <property type="protein sequence ID" value="TGX79795.1"/>
    <property type="molecule type" value="Genomic_DNA"/>
</dbReference>
<name>A0AC61QLK8_9BACT</name>
<organism evidence="1 2">
    <name type="scientific">Palleniella muris</name>
    <dbReference type="NCBI Taxonomy" id="3038145"/>
    <lineage>
        <taxon>Bacteria</taxon>
        <taxon>Pseudomonadati</taxon>
        <taxon>Bacteroidota</taxon>
        <taxon>Bacteroidia</taxon>
        <taxon>Bacteroidales</taxon>
        <taxon>Prevotellaceae</taxon>
        <taxon>Palleniella</taxon>
    </lineage>
</organism>
<evidence type="ECO:0000313" key="1">
    <source>
        <dbReference type="EMBL" id="TGX79795.1"/>
    </source>
</evidence>
<reference evidence="1" key="1">
    <citation type="submission" date="2019-04" db="EMBL/GenBank/DDBJ databases">
        <title>Microbes associate with the intestines of laboratory mice.</title>
        <authorList>
            <person name="Navarre W."/>
            <person name="Wong E."/>
            <person name="Huang K."/>
            <person name="Tropini C."/>
            <person name="Ng K."/>
            <person name="Yu B."/>
        </authorList>
    </citation>
    <scope>NUCLEOTIDE SEQUENCE</scope>
    <source>
        <strain evidence="1">NM73_A23</strain>
    </source>
</reference>
<sequence length="107" mass="11803">MDEPLTPCDRLAPNGNGGTPITGNASEVCIGDAASPLRLIAVPPCSLSPLPDKDFYRPLNHLPSGNYATRHRLWPSSFLRCLTTTDYAGRVARYHFTISQWGIYFHS</sequence>
<gene>
    <name evidence="1" type="ORF">E5358_14605</name>
</gene>
<dbReference type="Proteomes" id="UP000308886">
    <property type="component" value="Unassembled WGS sequence"/>
</dbReference>
<protein>
    <submittedName>
        <fullName evidence="1">Uncharacterized protein</fullName>
    </submittedName>
</protein>